<sequence>MTAAGAMRGPGIFLAQFMGDAAPFDTLDSAARWMAEAGYEGVQIPTWDARCIDLKLAAESQDYCDDLAGRCAEAGVAITELSTHLQGQLVAVHPAYDAAFDGFAPEAVRGKPAERQQWAVQQLHYAAKASRRLGLKAHATFSGALLWPFVYPWPQRPAGLVAEGFAELGKRWRPILDAFEEEGVDLCYELHPGEDLHDGTTFERFLDSVGGHARANILYDPSHFVLQAMDYLQFIDFYHDRIRMFHVKDAEFNPTGRAGVYGSYGDWVDRPGRFRSLGDGQVDFGGIFSKLTQYGYAGWAVLEWECCLKHPEDGAREGAPFIAAHMIRRAERAFDDFAGGGDPAANRRWLGL</sequence>
<dbReference type="Pfam" id="PF01261">
    <property type="entry name" value="AP_endonuc_2"/>
    <property type="match status" value="1"/>
</dbReference>
<dbReference type="AlphaFoldDB" id="A0A0A1W614"/>
<dbReference type="Gene3D" id="3.20.20.150">
    <property type="entry name" value="Divalent-metal-dependent TIM barrel enzymes"/>
    <property type="match status" value="1"/>
</dbReference>
<dbReference type="SUPFAM" id="SSF51658">
    <property type="entry name" value="Xylose isomerase-like"/>
    <property type="match status" value="1"/>
</dbReference>
<organism evidence="2 3">
    <name type="scientific">Sphingomonas parapaucimobilis NBRC 15100</name>
    <dbReference type="NCBI Taxonomy" id="1219049"/>
    <lineage>
        <taxon>Bacteria</taxon>
        <taxon>Pseudomonadati</taxon>
        <taxon>Pseudomonadota</taxon>
        <taxon>Alphaproteobacteria</taxon>
        <taxon>Sphingomonadales</taxon>
        <taxon>Sphingomonadaceae</taxon>
        <taxon>Sphingomonas</taxon>
    </lineage>
</organism>
<dbReference type="InterPro" id="IPR050312">
    <property type="entry name" value="IolE/XylAMocC-like"/>
</dbReference>
<comment type="caution">
    <text evidence="2">The sequence shown here is derived from an EMBL/GenBank/DDBJ whole genome shotgun (WGS) entry which is preliminary data.</text>
</comment>
<accession>A0A0A1W614</accession>
<dbReference type="PANTHER" id="PTHR12110:SF21">
    <property type="entry name" value="XYLOSE ISOMERASE-LIKE TIM BARREL DOMAIN-CONTAINING PROTEIN"/>
    <property type="match status" value="1"/>
</dbReference>
<gene>
    <name evidence="2" type="ORF">SP5_035_00260</name>
</gene>
<feature type="domain" description="Xylose isomerase-like TIM barrel" evidence="1">
    <location>
        <begin position="32"/>
        <end position="323"/>
    </location>
</feature>
<dbReference type="PANTHER" id="PTHR12110">
    <property type="entry name" value="HYDROXYPYRUVATE ISOMERASE"/>
    <property type="match status" value="1"/>
</dbReference>
<name>A0A0A1W614_9SPHN</name>
<proteinExistence type="predicted"/>
<reference evidence="2 3" key="1">
    <citation type="submission" date="2014-11" db="EMBL/GenBank/DDBJ databases">
        <title>Whole genome shotgun sequence of Sphingomonas parapaucimobilis NBRC 15100.</title>
        <authorList>
            <person name="Katano-Makiyama Y."/>
            <person name="Hosoyama A."/>
            <person name="Hashimoto M."/>
            <person name="Hosoyama Y."/>
            <person name="Noguchi M."/>
            <person name="Numata M."/>
            <person name="Tsuchikane K."/>
            <person name="Hirakata S."/>
            <person name="Uohara A."/>
            <person name="Shimodaira J."/>
            <person name="Ohji S."/>
            <person name="Ichikawa N."/>
            <person name="Kimura A."/>
            <person name="Yamazoe A."/>
            <person name="Fujita N."/>
        </authorList>
    </citation>
    <scope>NUCLEOTIDE SEQUENCE [LARGE SCALE GENOMIC DNA]</scope>
    <source>
        <strain evidence="2 3">NBRC 15100</strain>
    </source>
</reference>
<evidence type="ECO:0000259" key="1">
    <source>
        <dbReference type="Pfam" id="PF01261"/>
    </source>
</evidence>
<keyword evidence="3" id="KW-1185">Reference proteome</keyword>
<protein>
    <recommendedName>
        <fullName evidence="1">Xylose isomerase-like TIM barrel domain-containing protein</fullName>
    </recommendedName>
</protein>
<dbReference type="InterPro" id="IPR013022">
    <property type="entry name" value="Xyl_isomerase-like_TIM-brl"/>
</dbReference>
<dbReference type="InterPro" id="IPR036237">
    <property type="entry name" value="Xyl_isomerase-like_sf"/>
</dbReference>
<dbReference type="Proteomes" id="UP000032305">
    <property type="component" value="Unassembled WGS sequence"/>
</dbReference>
<evidence type="ECO:0000313" key="2">
    <source>
        <dbReference type="EMBL" id="GAM00627.1"/>
    </source>
</evidence>
<dbReference type="EMBL" id="BBPI01000035">
    <property type="protein sequence ID" value="GAM00627.1"/>
    <property type="molecule type" value="Genomic_DNA"/>
</dbReference>
<dbReference type="eggNOG" id="COG1082">
    <property type="taxonomic scope" value="Bacteria"/>
</dbReference>
<evidence type="ECO:0000313" key="3">
    <source>
        <dbReference type="Proteomes" id="UP000032305"/>
    </source>
</evidence>